<evidence type="ECO:0000256" key="1">
    <source>
        <dbReference type="SAM" id="MobiDB-lite"/>
    </source>
</evidence>
<reference evidence="2 3" key="1">
    <citation type="submission" date="2023-05" db="EMBL/GenBank/DDBJ databases">
        <title>A 100% complete, gapless, phased diploid assembly of the Scenedesmus obliquus UTEX 3031 genome.</title>
        <authorList>
            <person name="Biondi T.C."/>
            <person name="Hanschen E.R."/>
            <person name="Kwon T."/>
            <person name="Eng W."/>
            <person name="Kruse C.P.S."/>
            <person name="Koehler S.I."/>
            <person name="Kunde Y."/>
            <person name="Gleasner C.D."/>
            <person name="You Mak K.T."/>
            <person name="Polle J."/>
            <person name="Hovde B.T."/>
            <person name="Starkenburg S.R."/>
        </authorList>
    </citation>
    <scope>NUCLEOTIDE SEQUENCE [LARGE SCALE GENOMIC DNA]</scope>
    <source>
        <strain evidence="2 3">DOE0152z</strain>
    </source>
</reference>
<evidence type="ECO:0000313" key="2">
    <source>
        <dbReference type="EMBL" id="WIA08535.1"/>
    </source>
</evidence>
<dbReference type="EMBL" id="CP126208">
    <property type="protein sequence ID" value="WIA08535.1"/>
    <property type="molecule type" value="Genomic_DNA"/>
</dbReference>
<sequence>MYIMGFLSQGKVQRHLHSNVCGVWRVLLGLVAAGSLAAAGHVPASHSHMPTTAATRAQGATPQQKQWWGTSPSDRCTPYDLNGRKDMDQMCADMAGWSDEHLAKLWNASAIPTAAEGFPLRGCSYRCVAGSNWLAQMAQRPMVNAGWSGKCFGFSLNQTTGTPLGLINQFSEHYDKRSLPSNLRVAGKVQGTASVFWDSTSIADGKPVWAFDYSQAPEIYYSPMDARMIVNGIRDEVRQVADGYLLGRMHIINEKPYPIPLYFVLFQACTEDYTFPSSPDTRALPPLRAA</sequence>
<gene>
    <name evidence="2" type="ORF">OEZ85_007968</name>
</gene>
<feature type="region of interest" description="Disordered" evidence="1">
    <location>
        <begin position="45"/>
        <end position="72"/>
    </location>
</feature>
<accession>A0ABY8THS9</accession>
<name>A0ABY8THS9_TETOB</name>
<keyword evidence="3" id="KW-1185">Reference proteome</keyword>
<dbReference type="Proteomes" id="UP001244341">
    <property type="component" value="Chromosome 1b"/>
</dbReference>
<feature type="compositionally biased region" description="Polar residues" evidence="1">
    <location>
        <begin position="48"/>
        <end position="72"/>
    </location>
</feature>
<proteinExistence type="predicted"/>
<organism evidence="2 3">
    <name type="scientific">Tetradesmus obliquus</name>
    <name type="common">Green alga</name>
    <name type="synonym">Acutodesmus obliquus</name>
    <dbReference type="NCBI Taxonomy" id="3088"/>
    <lineage>
        <taxon>Eukaryota</taxon>
        <taxon>Viridiplantae</taxon>
        <taxon>Chlorophyta</taxon>
        <taxon>core chlorophytes</taxon>
        <taxon>Chlorophyceae</taxon>
        <taxon>CS clade</taxon>
        <taxon>Sphaeropleales</taxon>
        <taxon>Scenedesmaceae</taxon>
        <taxon>Tetradesmus</taxon>
    </lineage>
</organism>
<evidence type="ECO:0000313" key="3">
    <source>
        <dbReference type="Proteomes" id="UP001244341"/>
    </source>
</evidence>
<protein>
    <submittedName>
        <fullName evidence="2">Uncharacterized protein</fullName>
    </submittedName>
</protein>